<dbReference type="OrthoDB" id="65716at2759"/>
<dbReference type="AlphaFoldDB" id="A0A9N9G6Q1"/>
<name>A0A9N9G6Q1_9GLOM</name>
<keyword evidence="2" id="KW-1185">Reference proteome</keyword>
<protein>
    <submittedName>
        <fullName evidence="1">3792_t:CDS:1</fullName>
    </submittedName>
</protein>
<proteinExistence type="predicted"/>
<evidence type="ECO:0000313" key="1">
    <source>
        <dbReference type="EMBL" id="CAG8580954.1"/>
    </source>
</evidence>
<accession>A0A9N9G6Q1</accession>
<reference evidence="1" key="1">
    <citation type="submission" date="2021-06" db="EMBL/GenBank/DDBJ databases">
        <authorList>
            <person name="Kallberg Y."/>
            <person name="Tangrot J."/>
            <person name="Rosling A."/>
        </authorList>
    </citation>
    <scope>NUCLEOTIDE SEQUENCE</scope>
    <source>
        <strain evidence="1">IN212</strain>
    </source>
</reference>
<comment type="caution">
    <text evidence="1">The sequence shown here is derived from an EMBL/GenBank/DDBJ whole genome shotgun (WGS) entry which is preliminary data.</text>
</comment>
<sequence length="161" mass="18091">MSNKSDIDNINDSLFFRNINNLKVFNAQTPVMRTNVDTTQNTKRALGSPTSTINSGEFALSLQSNDSHDKQTNLQAIVSRLRKLIEVISDIHEKLYKELLDARSILDSLNEIQRNVENFSNLQQTAQYFELADEIDELVRQVGFVMIQAGAGASVNTEIKS</sequence>
<dbReference type="EMBL" id="CAJVPZ010007024">
    <property type="protein sequence ID" value="CAG8580954.1"/>
    <property type="molecule type" value="Genomic_DNA"/>
</dbReference>
<evidence type="ECO:0000313" key="2">
    <source>
        <dbReference type="Proteomes" id="UP000789396"/>
    </source>
</evidence>
<dbReference type="Proteomes" id="UP000789396">
    <property type="component" value="Unassembled WGS sequence"/>
</dbReference>
<organism evidence="1 2">
    <name type="scientific">Racocetra fulgida</name>
    <dbReference type="NCBI Taxonomy" id="60492"/>
    <lineage>
        <taxon>Eukaryota</taxon>
        <taxon>Fungi</taxon>
        <taxon>Fungi incertae sedis</taxon>
        <taxon>Mucoromycota</taxon>
        <taxon>Glomeromycotina</taxon>
        <taxon>Glomeromycetes</taxon>
        <taxon>Diversisporales</taxon>
        <taxon>Gigasporaceae</taxon>
        <taxon>Racocetra</taxon>
    </lineage>
</organism>
<gene>
    <name evidence="1" type="ORF">RFULGI_LOCUS5847</name>
</gene>